<accession>A0A3B0XM25</accession>
<name>A0A3B0XM25_9ZZZZ</name>
<proteinExistence type="predicted"/>
<evidence type="ECO:0000313" key="1">
    <source>
        <dbReference type="EMBL" id="VAW64192.1"/>
    </source>
</evidence>
<sequence>LIMTKRKNIVDGREVKKLIDDYGLIYTCNAGWIDLGHLNPKNARPEIGAANLWKNILKEGKAVLKTECKRIFFKPDECEKDPEYRFPDGSTGFRLRYRQDHERWPFRPGREGVYIVKHGLSKHQKKRVALAIFKEVSYRFENFQLRFRLITDSGYSQDDLVSNLIGFYIGIKEVQRLDILKRCHPVSKESALAIWDRDGAVGKNKNRKWTPRLAKDILISSKTACEVECLYQPKKFPAVLQRIQPAYKGNLFVEI</sequence>
<organism evidence="1">
    <name type="scientific">hydrothermal vent metagenome</name>
    <dbReference type="NCBI Taxonomy" id="652676"/>
    <lineage>
        <taxon>unclassified sequences</taxon>
        <taxon>metagenomes</taxon>
        <taxon>ecological metagenomes</taxon>
    </lineage>
</organism>
<protein>
    <submittedName>
        <fullName evidence="1">Uncharacterized protein</fullName>
    </submittedName>
</protein>
<feature type="non-terminal residue" evidence="1">
    <location>
        <position position="1"/>
    </location>
</feature>
<reference evidence="1" key="1">
    <citation type="submission" date="2018-06" db="EMBL/GenBank/DDBJ databases">
        <authorList>
            <person name="Zhirakovskaya E."/>
        </authorList>
    </citation>
    <scope>NUCLEOTIDE SEQUENCE</scope>
</reference>
<gene>
    <name evidence="1" type="ORF">MNBD_GAMMA11-2872</name>
</gene>
<dbReference type="AlphaFoldDB" id="A0A3B0XM25"/>
<dbReference type="EMBL" id="UOFG01000225">
    <property type="protein sequence ID" value="VAW64192.1"/>
    <property type="molecule type" value="Genomic_DNA"/>
</dbReference>